<dbReference type="PROSITE" id="PS51186">
    <property type="entry name" value="GNAT"/>
    <property type="match status" value="1"/>
</dbReference>
<proteinExistence type="predicted"/>
<comment type="caution">
    <text evidence="2">The sequence shown here is derived from an EMBL/GenBank/DDBJ whole genome shotgun (WGS) entry which is preliminary data.</text>
</comment>
<dbReference type="SUPFAM" id="SSF55729">
    <property type="entry name" value="Acyl-CoA N-acyltransferases (Nat)"/>
    <property type="match status" value="1"/>
</dbReference>
<dbReference type="RefSeq" id="WP_189008681.1">
    <property type="nucleotide sequence ID" value="NZ_BMHE01000003.1"/>
</dbReference>
<evidence type="ECO:0000313" key="3">
    <source>
        <dbReference type="Proteomes" id="UP000615455"/>
    </source>
</evidence>
<dbReference type="InterPro" id="IPR000182">
    <property type="entry name" value="GNAT_dom"/>
</dbReference>
<organism evidence="2 3">
    <name type="scientific">Paenibacillus marchantiophytorum</name>
    <dbReference type="NCBI Taxonomy" id="1619310"/>
    <lineage>
        <taxon>Bacteria</taxon>
        <taxon>Bacillati</taxon>
        <taxon>Bacillota</taxon>
        <taxon>Bacilli</taxon>
        <taxon>Bacillales</taxon>
        <taxon>Paenibacillaceae</taxon>
        <taxon>Paenibacillus</taxon>
    </lineage>
</organism>
<dbReference type="Proteomes" id="UP000615455">
    <property type="component" value="Unassembled WGS sequence"/>
</dbReference>
<dbReference type="EMBL" id="BMHE01000003">
    <property type="protein sequence ID" value="GGI45223.1"/>
    <property type="molecule type" value="Genomic_DNA"/>
</dbReference>
<reference evidence="3" key="1">
    <citation type="journal article" date="2019" name="Int. J. Syst. Evol. Microbiol.">
        <title>The Global Catalogue of Microorganisms (GCM) 10K type strain sequencing project: providing services to taxonomists for standard genome sequencing and annotation.</title>
        <authorList>
            <consortium name="The Broad Institute Genomics Platform"/>
            <consortium name="The Broad Institute Genome Sequencing Center for Infectious Disease"/>
            <person name="Wu L."/>
            <person name="Ma J."/>
        </authorList>
    </citation>
    <scope>NUCLEOTIDE SEQUENCE [LARGE SCALE GENOMIC DNA]</scope>
    <source>
        <strain evidence="3">CGMCC 1.15043</strain>
    </source>
</reference>
<dbReference type="Gene3D" id="3.40.630.30">
    <property type="match status" value="1"/>
</dbReference>
<evidence type="ECO:0000313" key="2">
    <source>
        <dbReference type="EMBL" id="GGI45223.1"/>
    </source>
</evidence>
<feature type="domain" description="N-acetyltransferase" evidence="1">
    <location>
        <begin position="6"/>
        <end position="156"/>
    </location>
</feature>
<accession>A0ABQ2BSR6</accession>
<dbReference type="CDD" id="cd04301">
    <property type="entry name" value="NAT_SF"/>
    <property type="match status" value="1"/>
</dbReference>
<protein>
    <recommendedName>
        <fullName evidence="1">N-acetyltransferase domain-containing protein</fullName>
    </recommendedName>
</protein>
<gene>
    <name evidence="2" type="ORF">GCM10008018_11020</name>
</gene>
<evidence type="ECO:0000259" key="1">
    <source>
        <dbReference type="PROSITE" id="PS51186"/>
    </source>
</evidence>
<name>A0ABQ2BSR6_9BACL</name>
<dbReference type="Pfam" id="PF00583">
    <property type="entry name" value="Acetyltransf_1"/>
    <property type="match status" value="1"/>
</dbReference>
<keyword evidence="3" id="KW-1185">Reference proteome</keyword>
<dbReference type="InterPro" id="IPR016181">
    <property type="entry name" value="Acyl_CoA_acyltransferase"/>
</dbReference>
<sequence>MTWAYMTTETWDEALWLQAESVYNEAFPKHGRKPRELIRRMFQRGICTLHTWRDPTQVVAMALTATNQETKVLIIDYISVRKSQRGKGLGRTCLADIRHWAKTQGNCREIVIEVEAEMTEENLVRIAFWQKVGFHLTDYVHTYIWVPETYRAMYLDLDEQTELPDDGQTLFTHITAYHEKAYRGKG</sequence>